<sequence>MFYRYTGNQQFDLQINRLCFPFEGNEKVEADLKLIVPQLKDISSWNKIWKEFALMREAKGDYALAAAYFLEPVFIF</sequence>
<protein>
    <submittedName>
        <fullName evidence="1">Uncharacterized protein</fullName>
    </submittedName>
</protein>
<name>A0A1L7LIL7_9STRE</name>
<dbReference type="EMBL" id="AP014612">
    <property type="protein sequence ID" value="BAQ24037.1"/>
    <property type="molecule type" value="Genomic_DNA"/>
</dbReference>
<organism evidence="1 2">
    <name type="scientific">Streptococcus troglodytae</name>
    <dbReference type="NCBI Taxonomy" id="1111760"/>
    <lineage>
        <taxon>Bacteria</taxon>
        <taxon>Bacillati</taxon>
        <taxon>Bacillota</taxon>
        <taxon>Bacilli</taxon>
        <taxon>Lactobacillales</taxon>
        <taxon>Streptococcaceae</taxon>
        <taxon>Streptococcus</taxon>
    </lineage>
</organism>
<dbReference type="Proteomes" id="UP000217758">
    <property type="component" value="Chromosome"/>
</dbReference>
<dbReference type="KEGG" id="strg:SRT_07760"/>
<reference evidence="1 2" key="1">
    <citation type="journal article" date="2016" name="Microbiol. Immunol.">
        <title>Complete genome sequence of Streptococcus troglodytae TKU31 isolated from the oral cavity of a chimpanzee (Pan troglodytes).</title>
        <authorList>
            <person name="Okamoto M."/>
            <person name="Naito M."/>
            <person name="Miyanohara M."/>
            <person name="Imai S."/>
            <person name="Nomura Y."/>
            <person name="Saito W."/>
            <person name="Momoi Y."/>
            <person name="Takada K."/>
            <person name="Miyabe-Nishiwaki T."/>
            <person name="Tomonaga M."/>
            <person name="Hanada N."/>
        </authorList>
    </citation>
    <scope>NUCLEOTIDE SEQUENCE [LARGE SCALE GENOMIC DNA]</scope>
    <source>
        <strain evidence="2">TKU 31</strain>
    </source>
</reference>
<evidence type="ECO:0000313" key="2">
    <source>
        <dbReference type="Proteomes" id="UP000217758"/>
    </source>
</evidence>
<proteinExistence type="predicted"/>
<gene>
    <name evidence="1" type="ORF">SRT_07760</name>
</gene>
<evidence type="ECO:0000313" key="1">
    <source>
        <dbReference type="EMBL" id="BAQ24037.1"/>
    </source>
</evidence>
<keyword evidence="2" id="KW-1185">Reference proteome</keyword>
<accession>A0A1L7LIL7</accession>
<dbReference type="AlphaFoldDB" id="A0A1L7LIL7"/>